<dbReference type="EMBL" id="UINC01007213">
    <property type="protein sequence ID" value="SVA32069.1"/>
    <property type="molecule type" value="Genomic_DNA"/>
</dbReference>
<sequence length="295" mass="32682">MKHIFIVITLIASLLAAGGESQRKKKDYHYNLKKFDSFRAYIDFGIGKLNLGPGQRRYILTGSIDYDKSLMAPNVSLTSQNNIAKLNIDIKADMRFGDDNGNFSIDDLNINKDDNNYKINFQMPTRIATDMHLDFGLGEAELDLTNLRISQLKMDCGLSDVRMRVSKPNRIDCDIVEISTGISDYDGKELGNLNSSKYIIDVGLGSANLDFTGDLDQDTNLNISVGLGSLELLLPNHVNIKLTVDSGLLSSIDVRGLVSKGDGHYESKDWHERWSTIEGQISVGLGSVDVDVEKN</sequence>
<protein>
    <recommendedName>
        <fullName evidence="2">DUF2154 domain-containing protein</fullName>
    </recommendedName>
</protein>
<evidence type="ECO:0008006" key="2">
    <source>
        <dbReference type="Google" id="ProtNLM"/>
    </source>
</evidence>
<organism evidence="1">
    <name type="scientific">marine metagenome</name>
    <dbReference type="NCBI Taxonomy" id="408172"/>
    <lineage>
        <taxon>unclassified sequences</taxon>
        <taxon>metagenomes</taxon>
        <taxon>ecological metagenomes</taxon>
    </lineage>
</organism>
<evidence type="ECO:0000313" key="1">
    <source>
        <dbReference type="EMBL" id="SVA32069.1"/>
    </source>
</evidence>
<reference evidence="1" key="1">
    <citation type="submission" date="2018-05" db="EMBL/GenBank/DDBJ databases">
        <authorList>
            <person name="Lanie J.A."/>
            <person name="Ng W.-L."/>
            <person name="Kazmierczak K.M."/>
            <person name="Andrzejewski T.M."/>
            <person name="Davidsen T.M."/>
            <person name="Wayne K.J."/>
            <person name="Tettelin H."/>
            <person name="Glass J.I."/>
            <person name="Rusch D."/>
            <person name="Podicherti R."/>
            <person name="Tsui H.-C.T."/>
            <person name="Winkler M.E."/>
        </authorList>
    </citation>
    <scope>NUCLEOTIDE SEQUENCE</scope>
</reference>
<accession>A0A381UVB8</accession>
<proteinExistence type="predicted"/>
<dbReference type="AlphaFoldDB" id="A0A381UVB8"/>
<name>A0A381UVB8_9ZZZZ</name>
<gene>
    <name evidence="1" type="ORF">METZ01_LOCUS84923</name>
</gene>